<dbReference type="Proteomes" id="UP000666915">
    <property type="component" value="Unassembled WGS sequence"/>
</dbReference>
<gene>
    <name evidence="2" type="ORF">J4557_45995</name>
</gene>
<reference evidence="2 3" key="1">
    <citation type="submission" date="2021-03" db="EMBL/GenBank/DDBJ databases">
        <authorList>
            <person name="Kanchanasin P."/>
            <person name="Saeng-In P."/>
            <person name="Phongsopitanun W."/>
            <person name="Yuki M."/>
            <person name="Kudo T."/>
            <person name="Ohkuma M."/>
            <person name="Tanasupawat S."/>
        </authorList>
    </citation>
    <scope>NUCLEOTIDE SEQUENCE [LARGE SCALE GENOMIC DNA]</scope>
    <source>
        <strain evidence="2 3">L46</strain>
    </source>
</reference>
<evidence type="ECO:0000259" key="1">
    <source>
        <dbReference type="Pfam" id="PF01494"/>
    </source>
</evidence>
<dbReference type="InterPro" id="IPR036188">
    <property type="entry name" value="FAD/NAD-bd_sf"/>
</dbReference>
<dbReference type="SUPFAM" id="SSF51905">
    <property type="entry name" value="FAD/NAD(P)-binding domain"/>
    <property type="match status" value="1"/>
</dbReference>
<proteinExistence type="predicted"/>
<dbReference type="PRINTS" id="PR00420">
    <property type="entry name" value="RNGMNOXGNASE"/>
</dbReference>
<dbReference type="RefSeq" id="WP_208273740.1">
    <property type="nucleotide sequence ID" value="NZ_BAAAGM010000073.1"/>
</dbReference>
<dbReference type="Gene3D" id="3.50.50.60">
    <property type="entry name" value="FAD/NAD(P)-binding domain"/>
    <property type="match status" value="1"/>
</dbReference>
<dbReference type="PANTHER" id="PTHR42685:SF22">
    <property type="entry name" value="CONDITIONED MEDIUM FACTOR RECEPTOR 1"/>
    <property type="match status" value="1"/>
</dbReference>
<dbReference type="EMBL" id="JAGEOK010000054">
    <property type="protein sequence ID" value="MBO2444885.1"/>
    <property type="molecule type" value="Genomic_DNA"/>
</dbReference>
<name>A0ABS3RF76_9ACTN</name>
<evidence type="ECO:0000313" key="2">
    <source>
        <dbReference type="EMBL" id="MBO2444885.1"/>
    </source>
</evidence>
<comment type="caution">
    <text evidence="2">The sequence shown here is derived from an EMBL/GenBank/DDBJ whole genome shotgun (WGS) entry which is preliminary data.</text>
</comment>
<organism evidence="2 3">
    <name type="scientific">Actinomadura nitritigenes</name>
    <dbReference type="NCBI Taxonomy" id="134602"/>
    <lineage>
        <taxon>Bacteria</taxon>
        <taxon>Bacillati</taxon>
        <taxon>Actinomycetota</taxon>
        <taxon>Actinomycetes</taxon>
        <taxon>Streptosporangiales</taxon>
        <taxon>Thermomonosporaceae</taxon>
        <taxon>Actinomadura</taxon>
    </lineage>
</organism>
<dbReference type="InterPro" id="IPR050407">
    <property type="entry name" value="Geranylgeranyl_reductase"/>
</dbReference>
<sequence length="408" mass="44297">MAQDDYDVAIVGASLAGCTAALLFSSMGARVALLEKRSSVDAYKVLCTHSLHASAMPVLERLDLVAALWAAGAAPNHASWWVEWGWITPERDGTVPFGLNLRRQTLDPLLRRRAAAATGVDLMLGHAATAVLERDGRVHGVRATHRGKEIDLTAPLIVGADGRSSAVAAAAGIRTRKSRNLRFGFFSYFRDFPEDDGLSRAWFMGPDCAFSFVNEDGIRVIVAAPNRADHLSAFNADLATSFRDYINALPDAPRIEAAQRISKIIGTTNFPLLQREPSRPGLALIGDAALATDPVWGIGGSWALLSAQWLVDAVANSLNDQQELDSALERYGARHTRALRGHQAQIRRYAKARGFNVAERLMFSAAARDKEMASHLYRFGSRLITPTELLAPRAILRAGKVNLSHAIG</sequence>
<dbReference type="InterPro" id="IPR002938">
    <property type="entry name" value="FAD-bd"/>
</dbReference>
<evidence type="ECO:0000313" key="3">
    <source>
        <dbReference type="Proteomes" id="UP000666915"/>
    </source>
</evidence>
<accession>A0ABS3RF76</accession>
<dbReference type="PANTHER" id="PTHR42685">
    <property type="entry name" value="GERANYLGERANYL DIPHOSPHATE REDUCTASE"/>
    <property type="match status" value="1"/>
</dbReference>
<keyword evidence="3" id="KW-1185">Reference proteome</keyword>
<dbReference type="Pfam" id="PF01494">
    <property type="entry name" value="FAD_binding_3"/>
    <property type="match status" value="1"/>
</dbReference>
<protein>
    <submittedName>
        <fullName evidence="2">NAD(P)/FAD-dependent oxidoreductase</fullName>
    </submittedName>
</protein>
<feature type="domain" description="FAD-binding" evidence="1">
    <location>
        <begin position="5"/>
        <end position="333"/>
    </location>
</feature>